<evidence type="ECO:0000313" key="2">
    <source>
        <dbReference type="Proteomes" id="UP000758603"/>
    </source>
</evidence>
<dbReference type="AlphaFoldDB" id="A0A9P8UHD2"/>
<organism evidence="1 2">
    <name type="scientific">Truncatella angustata</name>
    <dbReference type="NCBI Taxonomy" id="152316"/>
    <lineage>
        <taxon>Eukaryota</taxon>
        <taxon>Fungi</taxon>
        <taxon>Dikarya</taxon>
        <taxon>Ascomycota</taxon>
        <taxon>Pezizomycotina</taxon>
        <taxon>Sordariomycetes</taxon>
        <taxon>Xylariomycetidae</taxon>
        <taxon>Amphisphaeriales</taxon>
        <taxon>Sporocadaceae</taxon>
        <taxon>Truncatella</taxon>
    </lineage>
</organism>
<dbReference type="EMBL" id="JAGPXC010000006">
    <property type="protein sequence ID" value="KAH6652211.1"/>
    <property type="molecule type" value="Genomic_DNA"/>
</dbReference>
<proteinExistence type="predicted"/>
<sequence>MTAPFDLVNYLAELPCQDHIVHVWKNYAGKVTAAMQVEGGALSAVLEQGPNPEDMSIQAARELLSSEHGPGKPRLVVSGLPQYVVRDSIDDVVDVTTASSFPSSTKSLSCGSFLAGQGGTCIELGVVEEDSWVSVNAGQTSVLGKLSKRGTNSNLSMTIEPANGAVCLKKGWNFTMFLDENSLVYFCYKVPVQPDS</sequence>
<gene>
    <name evidence="1" type="ORF">BKA67DRAFT_660975</name>
</gene>
<accession>A0A9P8UHD2</accession>
<dbReference type="RefSeq" id="XP_045956489.1">
    <property type="nucleotide sequence ID" value="XM_046107735.1"/>
</dbReference>
<keyword evidence="2" id="KW-1185">Reference proteome</keyword>
<dbReference type="Proteomes" id="UP000758603">
    <property type="component" value="Unassembled WGS sequence"/>
</dbReference>
<dbReference type="GeneID" id="70136626"/>
<name>A0A9P8UHD2_9PEZI</name>
<evidence type="ECO:0000313" key="1">
    <source>
        <dbReference type="EMBL" id="KAH6652211.1"/>
    </source>
</evidence>
<reference evidence="1" key="1">
    <citation type="journal article" date="2021" name="Nat. Commun.">
        <title>Genetic determinants of endophytism in the Arabidopsis root mycobiome.</title>
        <authorList>
            <person name="Mesny F."/>
            <person name="Miyauchi S."/>
            <person name="Thiergart T."/>
            <person name="Pickel B."/>
            <person name="Atanasova L."/>
            <person name="Karlsson M."/>
            <person name="Huettel B."/>
            <person name="Barry K.W."/>
            <person name="Haridas S."/>
            <person name="Chen C."/>
            <person name="Bauer D."/>
            <person name="Andreopoulos W."/>
            <person name="Pangilinan J."/>
            <person name="LaButti K."/>
            <person name="Riley R."/>
            <person name="Lipzen A."/>
            <person name="Clum A."/>
            <person name="Drula E."/>
            <person name="Henrissat B."/>
            <person name="Kohler A."/>
            <person name="Grigoriev I.V."/>
            <person name="Martin F.M."/>
            <person name="Hacquard S."/>
        </authorList>
    </citation>
    <scope>NUCLEOTIDE SEQUENCE</scope>
    <source>
        <strain evidence="1">MPI-SDFR-AT-0073</strain>
    </source>
</reference>
<protein>
    <submittedName>
        <fullName evidence="1">Uncharacterized protein</fullName>
    </submittedName>
</protein>
<comment type="caution">
    <text evidence="1">The sequence shown here is derived from an EMBL/GenBank/DDBJ whole genome shotgun (WGS) entry which is preliminary data.</text>
</comment>